<dbReference type="CDD" id="cd02857">
    <property type="entry name" value="E_set_CDase_PDE_N"/>
    <property type="match status" value="1"/>
</dbReference>
<keyword evidence="2" id="KW-0326">Glycosidase</keyword>
<feature type="chain" id="PRO_5035255016" evidence="3">
    <location>
        <begin position="43"/>
        <end position="675"/>
    </location>
</feature>
<dbReference type="InterPro" id="IPR004185">
    <property type="entry name" value="Glyco_hydro_13_lg-like_dom"/>
</dbReference>
<dbReference type="InterPro" id="IPR013783">
    <property type="entry name" value="Ig-like_fold"/>
</dbReference>
<dbReference type="CDD" id="cd11338">
    <property type="entry name" value="AmyAc_CMD"/>
    <property type="match status" value="1"/>
</dbReference>
<dbReference type="InterPro" id="IPR013780">
    <property type="entry name" value="Glyco_hydro_b"/>
</dbReference>
<dbReference type="SMART" id="SM00642">
    <property type="entry name" value="Aamy"/>
    <property type="match status" value="1"/>
</dbReference>
<name>A0A8J3NBN3_9ACTN</name>
<evidence type="ECO:0000256" key="1">
    <source>
        <dbReference type="ARBA" id="ARBA00022801"/>
    </source>
</evidence>
<dbReference type="EMBL" id="BOMB01000010">
    <property type="protein sequence ID" value="GID10852.1"/>
    <property type="molecule type" value="Genomic_DNA"/>
</dbReference>
<dbReference type="Proteomes" id="UP000612808">
    <property type="component" value="Unassembled WGS sequence"/>
</dbReference>
<feature type="domain" description="Glycosyl hydrolase family 13 catalytic" evidence="4">
    <location>
        <begin position="179"/>
        <end position="583"/>
    </location>
</feature>
<evidence type="ECO:0000256" key="3">
    <source>
        <dbReference type="SAM" id="SignalP"/>
    </source>
</evidence>
<accession>A0A8J3NBN3</accession>
<feature type="signal peptide" evidence="3">
    <location>
        <begin position="1"/>
        <end position="42"/>
    </location>
</feature>
<evidence type="ECO:0000313" key="6">
    <source>
        <dbReference type="Proteomes" id="UP000612808"/>
    </source>
</evidence>
<keyword evidence="1" id="KW-0378">Hydrolase</keyword>
<dbReference type="InterPro" id="IPR006047">
    <property type="entry name" value="GH13_cat_dom"/>
</dbReference>
<evidence type="ECO:0000259" key="4">
    <source>
        <dbReference type="SMART" id="SM00642"/>
    </source>
</evidence>
<dbReference type="AlphaFoldDB" id="A0A8J3NBN3"/>
<dbReference type="Gene3D" id="2.60.40.10">
    <property type="entry name" value="Immunoglobulins"/>
    <property type="match status" value="1"/>
</dbReference>
<sequence>MVIGSDLIGKAARMRLYRKTTVAVIGALAAGLLAGVPAPAWAAGNDNNVEWDGLFHDQGPLYDSAVAPGCTTPVTLTFRTFHTDVTSVNIKYYDSADSAFHWVPMSFGSNDATGKFDLWTGTVPASCSAKYYRFQVNDGSATAWYNAAGPSTGEPSTQDFYVLPGFSTPDWAKNSVLYQIFPDRFADGDTGNDVTTGEYTYDGYPTEHKSWGASPAADAGYTNSSVFFGGDLQGVDAHLSYLTDTLGVNAIYLNPVFTSPTNHKYDTQDYDHVDPHLGGDAAFDTLVSDLHAKGGHMILDGVFNHTGEWSPWFDKGNVWPNSTGAYESQSSQYAGYYTFQQWPEKYSSFLNQVPTMPKLNYGASGSATRNAIYGSTGSVAQEWIRQHHIDGWRLDAAQYVDADGNAGEDATNHDVWSQFRTAVKDADPNALIFGEYWGDANPWVTGGQWDGATNYDGFTNPVSQWITGKDYNGNAASLSASQFDSWLRGTRANYPTQVQQVMSNHLSNHDIPRFAQRAGGDIWKTYLADFVQMTYVGMPTIYYGDEYGLVGANDPDDRRCMDWSQATTGNDAVALLRKLIAIRKQYPALRTGSFQSLGTDDATKMFAYGRTDAKNRIAVVLNNDSTSHTYQVPAYQLSMKDGSTVTDAVGGASYQVSNGTVSVTVPGHYGAVLVQ</sequence>
<dbReference type="SUPFAM" id="SSF51445">
    <property type="entry name" value="(Trans)glycosidases"/>
    <property type="match status" value="1"/>
</dbReference>
<gene>
    <name evidence="5" type="ORF">Aru02nite_17410</name>
</gene>
<dbReference type="PANTHER" id="PTHR10357">
    <property type="entry name" value="ALPHA-AMYLASE FAMILY MEMBER"/>
    <property type="match status" value="1"/>
</dbReference>
<dbReference type="PANTHER" id="PTHR10357:SF210">
    <property type="entry name" value="MALTODEXTRIN GLUCOSIDASE"/>
    <property type="match status" value="1"/>
</dbReference>
<evidence type="ECO:0000313" key="5">
    <source>
        <dbReference type="EMBL" id="GID10852.1"/>
    </source>
</evidence>
<dbReference type="Pfam" id="PF00128">
    <property type="entry name" value="Alpha-amylase"/>
    <property type="match status" value="1"/>
</dbReference>
<dbReference type="GO" id="GO:0005975">
    <property type="term" value="P:carbohydrate metabolic process"/>
    <property type="evidence" value="ECO:0007669"/>
    <property type="project" value="InterPro"/>
</dbReference>
<reference evidence="5" key="1">
    <citation type="submission" date="2021-01" db="EMBL/GenBank/DDBJ databases">
        <title>Whole genome shotgun sequence of Actinocatenispora rupis NBRC 107355.</title>
        <authorList>
            <person name="Komaki H."/>
            <person name="Tamura T."/>
        </authorList>
    </citation>
    <scope>NUCLEOTIDE SEQUENCE</scope>
    <source>
        <strain evidence="5">NBRC 107355</strain>
    </source>
</reference>
<comment type="caution">
    <text evidence="5">The sequence shown here is derived from an EMBL/GenBank/DDBJ whole genome shotgun (WGS) entry which is preliminary data.</text>
</comment>
<dbReference type="SUPFAM" id="SSF51011">
    <property type="entry name" value="Glycosyl hydrolase domain"/>
    <property type="match status" value="1"/>
</dbReference>
<dbReference type="Gene3D" id="3.20.20.80">
    <property type="entry name" value="Glycosidases"/>
    <property type="match status" value="1"/>
</dbReference>
<dbReference type="InterPro" id="IPR014756">
    <property type="entry name" value="Ig_E-set"/>
</dbReference>
<dbReference type="SUPFAM" id="SSF81296">
    <property type="entry name" value="E set domains"/>
    <property type="match status" value="1"/>
</dbReference>
<proteinExistence type="predicted"/>
<evidence type="ECO:0000256" key="2">
    <source>
        <dbReference type="ARBA" id="ARBA00023295"/>
    </source>
</evidence>
<dbReference type="InterPro" id="IPR017853">
    <property type="entry name" value="GH"/>
</dbReference>
<protein>
    <submittedName>
        <fullName evidence="5">Maltodextrin glucosidase</fullName>
    </submittedName>
</protein>
<dbReference type="GO" id="GO:0004553">
    <property type="term" value="F:hydrolase activity, hydrolyzing O-glycosyl compounds"/>
    <property type="evidence" value="ECO:0007669"/>
    <property type="project" value="InterPro"/>
</dbReference>
<organism evidence="5 6">
    <name type="scientific">Actinocatenispora rupis</name>
    <dbReference type="NCBI Taxonomy" id="519421"/>
    <lineage>
        <taxon>Bacteria</taxon>
        <taxon>Bacillati</taxon>
        <taxon>Actinomycetota</taxon>
        <taxon>Actinomycetes</taxon>
        <taxon>Micromonosporales</taxon>
        <taxon>Micromonosporaceae</taxon>
        <taxon>Actinocatenispora</taxon>
    </lineage>
</organism>
<dbReference type="Gene3D" id="2.60.40.1180">
    <property type="entry name" value="Golgi alpha-mannosidase II"/>
    <property type="match status" value="1"/>
</dbReference>
<keyword evidence="6" id="KW-1185">Reference proteome</keyword>
<keyword evidence="3" id="KW-0732">Signal</keyword>